<feature type="region of interest" description="Disordered" evidence="1">
    <location>
        <begin position="1"/>
        <end position="176"/>
    </location>
</feature>
<reference evidence="2 3" key="1">
    <citation type="submission" date="2016-07" db="EMBL/GenBank/DDBJ databases">
        <title>Draft genome of the white-rot fungus Obba rivulosa 3A-2.</title>
        <authorList>
            <consortium name="DOE Joint Genome Institute"/>
            <person name="Miettinen O."/>
            <person name="Riley R."/>
            <person name="Acob R."/>
            <person name="Barry K."/>
            <person name="Cullen D."/>
            <person name="De Vries R."/>
            <person name="Hainaut M."/>
            <person name="Hatakka A."/>
            <person name="Henrissat B."/>
            <person name="Hilden K."/>
            <person name="Kuo R."/>
            <person name="Labutti K."/>
            <person name="Lipzen A."/>
            <person name="Makela M.R."/>
            <person name="Sandor L."/>
            <person name="Spatafora J.W."/>
            <person name="Grigoriev I.V."/>
            <person name="Hibbett D.S."/>
        </authorList>
    </citation>
    <scope>NUCLEOTIDE SEQUENCE [LARGE SCALE GENOMIC DNA]</scope>
    <source>
        <strain evidence="2 3">3A-2</strain>
    </source>
</reference>
<accession>A0A8E2ATW8</accession>
<dbReference type="EMBL" id="KV722519">
    <property type="protein sequence ID" value="OCH86617.1"/>
    <property type="molecule type" value="Genomic_DNA"/>
</dbReference>
<name>A0A8E2ATW8_9APHY</name>
<evidence type="ECO:0000256" key="1">
    <source>
        <dbReference type="SAM" id="MobiDB-lite"/>
    </source>
</evidence>
<dbReference type="OrthoDB" id="2576541at2759"/>
<evidence type="ECO:0000313" key="3">
    <source>
        <dbReference type="Proteomes" id="UP000250043"/>
    </source>
</evidence>
<keyword evidence="3" id="KW-1185">Reference proteome</keyword>
<evidence type="ECO:0000313" key="2">
    <source>
        <dbReference type="EMBL" id="OCH86617.1"/>
    </source>
</evidence>
<feature type="compositionally biased region" description="Low complexity" evidence="1">
    <location>
        <begin position="38"/>
        <end position="51"/>
    </location>
</feature>
<organism evidence="2 3">
    <name type="scientific">Obba rivulosa</name>
    <dbReference type="NCBI Taxonomy" id="1052685"/>
    <lineage>
        <taxon>Eukaryota</taxon>
        <taxon>Fungi</taxon>
        <taxon>Dikarya</taxon>
        <taxon>Basidiomycota</taxon>
        <taxon>Agaricomycotina</taxon>
        <taxon>Agaricomycetes</taxon>
        <taxon>Polyporales</taxon>
        <taxon>Gelatoporiaceae</taxon>
        <taxon>Obba</taxon>
    </lineage>
</organism>
<sequence>EAIKWPDLNAHGENPHALPTHRTGGAGFETASDIVRPASRAGSTAGTATSTVDLLSTQHDPYAVPPLPHLNPNVGPYRDDPAAAPGGYYDPYSGPVPHTLDAQGAEAIPMTQIGRARSPAPPQYPPFNDGRMSPAPSQFSQQAARARSPGPQVMYSGRASPGPQTAYGPGPGGYGS</sequence>
<dbReference type="AlphaFoldDB" id="A0A8E2ATW8"/>
<feature type="non-terminal residue" evidence="2">
    <location>
        <position position="1"/>
    </location>
</feature>
<gene>
    <name evidence="2" type="ORF">OBBRIDRAFT_737700</name>
</gene>
<proteinExistence type="predicted"/>
<dbReference type="Proteomes" id="UP000250043">
    <property type="component" value="Unassembled WGS sequence"/>
</dbReference>
<protein>
    <submittedName>
        <fullName evidence="2">Uncharacterized protein</fullName>
    </submittedName>
</protein>